<name>A0A4P8KZ38_9BACT</name>
<proteinExistence type="predicted"/>
<feature type="transmembrane region" description="Helical" evidence="1">
    <location>
        <begin position="339"/>
        <end position="366"/>
    </location>
</feature>
<feature type="transmembrane region" description="Helical" evidence="1">
    <location>
        <begin position="306"/>
        <end position="327"/>
    </location>
</feature>
<accession>A0A4P8KZ38</accession>
<dbReference type="EMBL" id="CP040098">
    <property type="protein sequence ID" value="QCQ20787.1"/>
    <property type="molecule type" value="Genomic_DNA"/>
</dbReference>
<dbReference type="PANTHER" id="PTHR34856">
    <property type="entry name" value="PROTEIN NRFD"/>
    <property type="match status" value="1"/>
</dbReference>
<feature type="transmembrane region" description="Helical" evidence="1">
    <location>
        <begin position="20"/>
        <end position="40"/>
    </location>
</feature>
<dbReference type="AlphaFoldDB" id="A0A4P8KZ38"/>
<dbReference type="InterPro" id="IPR053549">
    <property type="entry name" value="NrfD_menaquinone_reductase"/>
</dbReference>
<feature type="transmembrane region" description="Helical" evidence="1">
    <location>
        <begin position="136"/>
        <end position="160"/>
    </location>
</feature>
<sequence length="413" mass="46240">MDKALIPDGLKRCPFPIFALWLLALLAVIGWGVYAGLTVLLKGLNVTGLNNYFGFGLYITVDLAIIALGAGAFFSGFMYYGISRFFPQLKELGKIINLAVIIGFCCYTGALLVLLLEIGQPLRGWFGYWHANVHSMLTEVIFCITCYAIVLVIEFTPIILENRKLDQVKPLHVFGHSLHELMALFALTGTFLSFFHQGSLGGVPGVMFGRPFAYRTGFFIWPWTFFLFTLSAMASGPAFTALVCRLIEKATRKRLVDHNVYLMIAKIQGGLLLAYLIFKGMDTLYWALDTAPSFGQKLTDFYRAPYGMWLLFAELGICGVIPAVILLTPKARENNHLLFLAFFLDCVGIGINRFVMTVQAIAIPVMPFDEWAVYVPTWAEWAPCVAMLCYGAVIVSLSYRYLPVFPQEKELNR</sequence>
<feature type="transmembrane region" description="Helical" evidence="1">
    <location>
        <begin position="95"/>
        <end position="116"/>
    </location>
</feature>
<keyword evidence="1" id="KW-1133">Transmembrane helix</keyword>
<evidence type="ECO:0000313" key="2">
    <source>
        <dbReference type="EMBL" id="QCQ20787.1"/>
    </source>
</evidence>
<dbReference type="GO" id="GO:0005886">
    <property type="term" value="C:plasma membrane"/>
    <property type="evidence" value="ECO:0007669"/>
    <property type="project" value="TreeGrafter"/>
</dbReference>
<feature type="transmembrane region" description="Helical" evidence="1">
    <location>
        <begin position="181"/>
        <end position="200"/>
    </location>
</feature>
<feature type="transmembrane region" description="Helical" evidence="1">
    <location>
        <begin position="259"/>
        <end position="278"/>
    </location>
</feature>
<evidence type="ECO:0000256" key="1">
    <source>
        <dbReference type="SAM" id="Phobius"/>
    </source>
</evidence>
<keyword evidence="3" id="KW-1185">Reference proteome</keyword>
<dbReference type="Proteomes" id="UP000298602">
    <property type="component" value="Chromosome"/>
</dbReference>
<reference evidence="2 3" key="2">
    <citation type="submission" date="2019-05" db="EMBL/GenBank/DDBJ databases">
        <authorList>
            <person name="Suflita J.M."/>
            <person name="Marks C.R."/>
        </authorList>
    </citation>
    <scope>NUCLEOTIDE SEQUENCE [LARGE SCALE GENOMIC DNA]</scope>
    <source>
        <strain evidence="2 3">ALDC</strain>
    </source>
</reference>
<keyword evidence="1" id="KW-0472">Membrane</keyword>
<feature type="transmembrane region" description="Helical" evidence="1">
    <location>
        <begin position="220"/>
        <end position="247"/>
    </location>
</feature>
<dbReference type="PANTHER" id="PTHR34856:SF2">
    <property type="entry name" value="PROTEIN NRFD"/>
    <property type="match status" value="1"/>
</dbReference>
<dbReference type="OrthoDB" id="5440262at2"/>
<evidence type="ECO:0000313" key="3">
    <source>
        <dbReference type="Proteomes" id="UP000298602"/>
    </source>
</evidence>
<dbReference type="InterPro" id="IPR052049">
    <property type="entry name" value="Electron_transfer_protein"/>
</dbReference>
<reference evidence="2 3" key="1">
    <citation type="submission" date="2019-05" db="EMBL/GenBank/DDBJ databases">
        <title>The Complete Genome Sequence of the n-alkane-degrading Desulfoglaeba alkanexedens ALDC reveals multiple alkylsuccinate synthase gene clusters.</title>
        <authorList>
            <person name="Callaghan A.V."/>
            <person name="Davidova I.A."/>
            <person name="Duncan K.E."/>
            <person name="Morris B."/>
            <person name="McInerney M.J."/>
        </authorList>
    </citation>
    <scope>NUCLEOTIDE SEQUENCE [LARGE SCALE GENOMIC DNA]</scope>
    <source>
        <strain evidence="2 3">ALDC</strain>
    </source>
</reference>
<dbReference type="NCBIfam" id="NF041784">
    <property type="entry name" value="mnquin_red_QrcD"/>
    <property type="match status" value="1"/>
</dbReference>
<protein>
    <submittedName>
        <fullName evidence="2">Molybdopterin oxidoreductase</fullName>
    </submittedName>
</protein>
<organism evidence="2 3">
    <name type="scientific">Desulfoglaeba alkanexedens ALDC</name>
    <dbReference type="NCBI Taxonomy" id="980445"/>
    <lineage>
        <taxon>Bacteria</taxon>
        <taxon>Pseudomonadati</taxon>
        <taxon>Thermodesulfobacteriota</taxon>
        <taxon>Syntrophobacteria</taxon>
        <taxon>Syntrophobacterales</taxon>
        <taxon>Syntrophobacteraceae</taxon>
        <taxon>Desulfoglaeba</taxon>
    </lineage>
</organism>
<gene>
    <name evidence="2" type="ORF">FDQ92_00335</name>
</gene>
<keyword evidence="1" id="KW-0812">Transmembrane</keyword>
<feature type="transmembrane region" description="Helical" evidence="1">
    <location>
        <begin position="52"/>
        <end position="74"/>
    </location>
</feature>
<feature type="transmembrane region" description="Helical" evidence="1">
    <location>
        <begin position="378"/>
        <end position="399"/>
    </location>
</feature>
<dbReference type="RefSeq" id="WP_137422757.1">
    <property type="nucleotide sequence ID" value="NZ_CP040098.1"/>
</dbReference>
<dbReference type="KEGG" id="dax:FDQ92_00335"/>